<feature type="region of interest" description="Disordered" evidence="2">
    <location>
        <begin position="74"/>
        <end position="110"/>
    </location>
</feature>
<dbReference type="Proteomes" id="UP000593998">
    <property type="component" value="Chromosome"/>
</dbReference>
<gene>
    <name evidence="3" type="primary">yidD</name>
    <name evidence="3" type="ORF">IGS73_17965</name>
</gene>
<keyword evidence="1" id="KW-0472">Membrane</keyword>
<organism evidence="3 4">
    <name type="scientific">Janibacter indicus</name>
    <dbReference type="NCBI Taxonomy" id="857417"/>
    <lineage>
        <taxon>Bacteria</taxon>
        <taxon>Bacillati</taxon>
        <taxon>Actinomycetota</taxon>
        <taxon>Actinomycetes</taxon>
        <taxon>Micrococcales</taxon>
        <taxon>Intrasporangiaceae</taxon>
        <taxon>Janibacter</taxon>
    </lineage>
</organism>
<dbReference type="EMBL" id="CP062789">
    <property type="protein sequence ID" value="QOK22881.1"/>
    <property type="molecule type" value="Genomic_DNA"/>
</dbReference>
<feature type="compositionally biased region" description="Basic and acidic residues" evidence="2">
    <location>
        <begin position="89"/>
        <end position="110"/>
    </location>
</feature>
<dbReference type="PANTHER" id="PTHR33383">
    <property type="entry name" value="MEMBRANE PROTEIN INSERTION EFFICIENCY FACTOR-RELATED"/>
    <property type="match status" value="1"/>
</dbReference>
<evidence type="ECO:0000313" key="3">
    <source>
        <dbReference type="EMBL" id="QOK22881.1"/>
    </source>
</evidence>
<comment type="subcellular location">
    <subcellularLocation>
        <location evidence="1">Cell membrane</location>
        <topology evidence="1">Peripheral membrane protein</topology>
        <orientation evidence="1">Cytoplasmic side</orientation>
    </subcellularLocation>
</comment>
<protein>
    <recommendedName>
        <fullName evidence="1">Putative membrane protein insertion efficiency factor</fullName>
    </recommendedName>
</protein>
<dbReference type="AlphaFoldDB" id="A0A7L9IZQ7"/>
<dbReference type="RefSeq" id="WP_072626037.1">
    <property type="nucleotide sequence ID" value="NZ_CBDRLL010000006.1"/>
</dbReference>
<reference evidence="3 4" key="1">
    <citation type="submission" date="2020-10" db="EMBL/GenBank/DDBJ databases">
        <title>Janibacter indicus TT2 genome sequence.</title>
        <authorList>
            <person name="Lee K."/>
            <person name="Ganzorig M."/>
        </authorList>
    </citation>
    <scope>NUCLEOTIDE SEQUENCE [LARGE SCALE GENOMIC DNA]</scope>
    <source>
        <strain evidence="3 4">TT2</strain>
    </source>
</reference>
<dbReference type="NCBIfam" id="TIGR00278">
    <property type="entry name" value="membrane protein insertion efficiency factor YidD"/>
    <property type="match status" value="1"/>
</dbReference>
<comment type="similarity">
    <text evidence="1">Belongs to the UPF0161 family.</text>
</comment>
<sequence>MTLLAQPLIWLVRGYQVLVSPLLPQSCRYFPSCSAYGLTALRRFGLVRGGYLTVHRIVRCNPWSAGGIDHVPETWAQRGSPDLATPRFADVEGHDDGVGTDATDRRTFTT</sequence>
<dbReference type="GO" id="GO:0005886">
    <property type="term" value="C:plasma membrane"/>
    <property type="evidence" value="ECO:0007669"/>
    <property type="project" value="UniProtKB-SubCell"/>
</dbReference>
<evidence type="ECO:0000313" key="4">
    <source>
        <dbReference type="Proteomes" id="UP000593998"/>
    </source>
</evidence>
<evidence type="ECO:0000256" key="1">
    <source>
        <dbReference type="HAMAP-Rule" id="MF_00386"/>
    </source>
</evidence>
<dbReference type="SMART" id="SM01234">
    <property type="entry name" value="Haemolytic"/>
    <property type="match status" value="1"/>
</dbReference>
<dbReference type="PANTHER" id="PTHR33383:SF1">
    <property type="entry name" value="MEMBRANE PROTEIN INSERTION EFFICIENCY FACTOR-RELATED"/>
    <property type="match status" value="1"/>
</dbReference>
<dbReference type="HAMAP" id="MF_00386">
    <property type="entry name" value="UPF0161_YidD"/>
    <property type="match status" value="1"/>
</dbReference>
<keyword evidence="1" id="KW-1003">Cell membrane</keyword>
<dbReference type="InterPro" id="IPR002696">
    <property type="entry name" value="Membr_insert_effic_factor_YidD"/>
</dbReference>
<evidence type="ECO:0000256" key="2">
    <source>
        <dbReference type="SAM" id="MobiDB-lite"/>
    </source>
</evidence>
<dbReference type="Pfam" id="PF01809">
    <property type="entry name" value="YidD"/>
    <property type="match status" value="1"/>
</dbReference>
<comment type="function">
    <text evidence="1">Could be involved in insertion of integral membrane proteins into the membrane.</text>
</comment>
<accession>A0A7L9IZQ7</accession>
<proteinExistence type="inferred from homology"/>
<name>A0A7L9IZQ7_9MICO</name>